<reference evidence="1" key="1">
    <citation type="submission" date="2025-03" db="EMBL/GenBank/DDBJ databases">
        <authorList>
            <consortium name="ELIXIR-Norway"/>
            <consortium name="Elixir Norway"/>
        </authorList>
    </citation>
    <scope>NUCLEOTIDE SEQUENCE</scope>
</reference>
<evidence type="ECO:0000313" key="2">
    <source>
        <dbReference type="Proteomes" id="UP001162501"/>
    </source>
</evidence>
<organism evidence="1 2">
    <name type="scientific">Rangifer tarandus platyrhynchus</name>
    <name type="common">Svalbard reindeer</name>
    <dbReference type="NCBI Taxonomy" id="3082113"/>
    <lineage>
        <taxon>Eukaryota</taxon>
        <taxon>Metazoa</taxon>
        <taxon>Chordata</taxon>
        <taxon>Craniata</taxon>
        <taxon>Vertebrata</taxon>
        <taxon>Euteleostomi</taxon>
        <taxon>Mammalia</taxon>
        <taxon>Eutheria</taxon>
        <taxon>Laurasiatheria</taxon>
        <taxon>Artiodactyla</taxon>
        <taxon>Ruminantia</taxon>
        <taxon>Pecora</taxon>
        <taxon>Cervidae</taxon>
        <taxon>Odocoileinae</taxon>
        <taxon>Rangifer</taxon>
    </lineage>
</organism>
<protein>
    <submittedName>
        <fullName evidence="1">Uncharacterized protein</fullName>
    </submittedName>
</protein>
<gene>
    <name evidence="1" type="ORF">MRATA1EN22A_LOCUS29887</name>
</gene>
<name>A0ACB1KHM5_RANTA</name>
<proteinExistence type="predicted"/>
<dbReference type="Proteomes" id="UP001162501">
    <property type="component" value="Unassembled WGS sequence"/>
</dbReference>
<comment type="caution">
    <text evidence="1">The sequence shown here is derived from an EMBL/GenBank/DDBJ whole genome shotgun (WGS) entry which is preliminary data.</text>
</comment>
<feature type="non-terminal residue" evidence="1">
    <location>
        <position position="75"/>
    </location>
</feature>
<sequence>KGRERKKGRRKKRSREKEKGRDLINTKGTPIPSSSTQDNPPSESSGMQSRACNTSTGEESPGGAQSDSRGRPGEG</sequence>
<evidence type="ECO:0000313" key="1">
    <source>
        <dbReference type="EMBL" id="CAM9208325.1"/>
    </source>
</evidence>
<dbReference type="EMBL" id="CATOBB020000962">
    <property type="protein sequence ID" value="CAM9208325.1"/>
    <property type="molecule type" value="Genomic_DNA"/>
</dbReference>
<accession>A0ACB1KHM5</accession>
<feature type="non-terminal residue" evidence="1">
    <location>
        <position position="1"/>
    </location>
</feature>